<dbReference type="WBParaSite" id="MCU_000729-RA">
    <property type="protein sequence ID" value="MCU_000729-RA"/>
    <property type="gene ID" value="MCU_000729"/>
</dbReference>
<dbReference type="SMART" id="SM00360">
    <property type="entry name" value="RRM"/>
    <property type="match status" value="1"/>
</dbReference>
<protein>
    <recommendedName>
        <fullName evidence="4">Negative elongation factor E</fullName>
    </recommendedName>
</protein>
<keyword evidence="9" id="KW-0804">Transcription</keyword>
<dbReference type="InterPro" id="IPR000504">
    <property type="entry name" value="RRM_dom"/>
</dbReference>
<keyword evidence="5" id="KW-0158">Chromosome</keyword>
<dbReference type="GO" id="GO:0032021">
    <property type="term" value="C:NELF complex"/>
    <property type="evidence" value="ECO:0007669"/>
    <property type="project" value="InterPro"/>
</dbReference>
<feature type="domain" description="RRM" evidence="13">
    <location>
        <begin position="203"/>
        <end position="272"/>
    </location>
</feature>
<dbReference type="AlphaFoldDB" id="A0A5K3EI63"/>
<evidence type="ECO:0000256" key="3">
    <source>
        <dbReference type="ARBA" id="ARBA00006120"/>
    </source>
</evidence>
<dbReference type="PANTHER" id="PTHR17250">
    <property type="entry name" value="NEGATIVE ELONGATION FACTOR E"/>
    <property type="match status" value="1"/>
</dbReference>
<comment type="subcellular location">
    <subcellularLocation>
        <location evidence="2">Chromosome</location>
    </subcellularLocation>
    <subcellularLocation>
        <location evidence="1">Nucleus</location>
    </subcellularLocation>
</comment>
<dbReference type="InterPro" id="IPR033102">
    <property type="entry name" value="NELFE"/>
</dbReference>
<evidence type="ECO:0000256" key="8">
    <source>
        <dbReference type="ARBA" id="ARBA00023015"/>
    </source>
</evidence>
<dbReference type="SUPFAM" id="SSF54928">
    <property type="entry name" value="RNA-binding domain, RBD"/>
    <property type="match status" value="1"/>
</dbReference>
<keyword evidence="10" id="KW-0539">Nucleus</keyword>
<keyword evidence="6" id="KW-0678">Repressor</keyword>
<evidence type="ECO:0000256" key="11">
    <source>
        <dbReference type="PROSITE-ProRule" id="PRU00176"/>
    </source>
</evidence>
<evidence type="ECO:0000256" key="2">
    <source>
        <dbReference type="ARBA" id="ARBA00004286"/>
    </source>
</evidence>
<dbReference type="GO" id="GO:0034244">
    <property type="term" value="P:negative regulation of transcription elongation by RNA polymerase II"/>
    <property type="evidence" value="ECO:0007669"/>
    <property type="project" value="TreeGrafter"/>
</dbReference>
<evidence type="ECO:0000256" key="10">
    <source>
        <dbReference type="ARBA" id="ARBA00023242"/>
    </source>
</evidence>
<name>A0A5K3EI63_MESCO</name>
<evidence type="ECO:0000256" key="1">
    <source>
        <dbReference type="ARBA" id="ARBA00004123"/>
    </source>
</evidence>
<evidence type="ECO:0000256" key="12">
    <source>
        <dbReference type="SAM" id="MobiDB-lite"/>
    </source>
</evidence>
<dbReference type="PANTHER" id="PTHR17250:SF0">
    <property type="entry name" value="NEGATIVE ELONGATION FACTOR E"/>
    <property type="match status" value="1"/>
</dbReference>
<evidence type="ECO:0000256" key="5">
    <source>
        <dbReference type="ARBA" id="ARBA00022454"/>
    </source>
</evidence>
<keyword evidence="7 11" id="KW-0694">RNA-binding</keyword>
<organism evidence="14">
    <name type="scientific">Mesocestoides corti</name>
    <name type="common">Flatworm</name>
    <dbReference type="NCBI Taxonomy" id="53468"/>
    <lineage>
        <taxon>Eukaryota</taxon>
        <taxon>Metazoa</taxon>
        <taxon>Spiralia</taxon>
        <taxon>Lophotrochozoa</taxon>
        <taxon>Platyhelminthes</taxon>
        <taxon>Cestoda</taxon>
        <taxon>Eucestoda</taxon>
        <taxon>Cyclophyllidea</taxon>
        <taxon>Mesocestoididae</taxon>
        <taxon>Mesocestoides</taxon>
    </lineage>
</organism>
<evidence type="ECO:0000256" key="4">
    <source>
        <dbReference type="ARBA" id="ARBA00014464"/>
    </source>
</evidence>
<dbReference type="PROSITE" id="PS50102">
    <property type="entry name" value="RRM"/>
    <property type="match status" value="1"/>
</dbReference>
<evidence type="ECO:0000256" key="6">
    <source>
        <dbReference type="ARBA" id="ARBA00022491"/>
    </source>
</evidence>
<evidence type="ECO:0000256" key="7">
    <source>
        <dbReference type="ARBA" id="ARBA00022884"/>
    </source>
</evidence>
<reference evidence="14" key="1">
    <citation type="submission" date="2019-11" db="UniProtKB">
        <authorList>
            <consortium name="WormBaseParasite"/>
        </authorList>
    </citation>
    <scope>IDENTIFICATION</scope>
</reference>
<sequence>MAKVVDFDLLEIQDCSNNIDVDEIFGYFMPALSSQLSDEEIALRNEIKLFKQAKKILSDLNLEISAQRVKPDVQQRPCRSTEEAKEEAMKLLKSGAISLPPSSVPDTFKRKVRGKVYNETDESPDLGKEKRFNLYDNFVSGEIMNPPLAPSPIKRKLSDSPPDSSLETPSTFVFGTANLATLRSPPPSGRLEQGREDRKYDGSTIYISFSDINESAVREILEPYGPILNIHLDENKCYAFVTLTSEEMAEKALKLDKSKYQNHRLRVNFARRNRQQSRDGNVDVGPTHQTPRPPSWGGPRKFHRVEPRSPPNRGTLPGPEHLSTSPSNRNLISYSDID</sequence>
<dbReference type="Gene3D" id="3.30.70.330">
    <property type="match status" value="1"/>
</dbReference>
<evidence type="ECO:0000256" key="9">
    <source>
        <dbReference type="ARBA" id="ARBA00023163"/>
    </source>
</evidence>
<feature type="region of interest" description="Disordered" evidence="12">
    <location>
        <begin position="146"/>
        <end position="168"/>
    </location>
</feature>
<feature type="region of interest" description="Disordered" evidence="12">
    <location>
        <begin position="270"/>
        <end position="338"/>
    </location>
</feature>
<dbReference type="InterPro" id="IPR012677">
    <property type="entry name" value="Nucleotide-bd_a/b_plait_sf"/>
</dbReference>
<accession>A0A5K3EI63</accession>
<keyword evidence="8" id="KW-0805">Transcription regulation</keyword>
<dbReference type="InterPro" id="IPR035979">
    <property type="entry name" value="RBD_domain_sf"/>
</dbReference>
<dbReference type="Pfam" id="PF00076">
    <property type="entry name" value="RRM_1"/>
    <property type="match status" value="1"/>
</dbReference>
<proteinExistence type="inferred from homology"/>
<evidence type="ECO:0000259" key="13">
    <source>
        <dbReference type="PROSITE" id="PS50102"/>
    </source>
</evidence>
<dbReference type="GO" id="GO:0005694">
    <property type="term" value="C:chromosome"/>
    <property type="evidence" value="ECO:0007669"/>
    <property type="project" value="UniProtKB-SubCell"/>
</dbReference>
<evidence type="ECO:0000313" key="14">
    <source>
        <dbReference type="WBParaSite" id="MCU_000729-RA"/>
    </source>
</evidence>
<dbReference type="GO" id="GO:0003723">
    <property type="term" value="F:RNA binding"/>
    <property type="evidence" value="ECO:0007669"/>
    <property type="project" value="UniProtKB-UniRule"/>
</dbReference>
<comment type="similarity">
    <text evidence="3">Belongs to the RRM NELF-E family.</text>
</comment>
<feature type="compositionally biased region" description="Polar residues" evidence="12">
    <location>
        <begin position="322"/>
        <end position="338"/>
    </location>
</feature>